<sequence length="849" mass="91188">MGVMLDFMFGRDHRSSRSLQVTFGNLLRGVGLSWFRGDDGGVLGLGQGRGLRQACGLGEASVVVRAQKPKTLAALFAGLLACLLLASGANAATVETAAVSAKSNMSAVAGVQGSVPGAQSSLKASNAVGEQGGAMAALQNMATGVTDTHNCGATATTRIRPLILVVTDGLTWPVVRDTPSPRGDAVSYLLTYPGIPMNLVATGRNSKTLDSNLTSTLFSGKNIYGQNGHYGYSELMASPLVKSLKAAGCSVSVDPSFSKRYYYSEGFISEPLGSYTSDVTIAYFDGDQSGSSSSYAKTLFTDIAKIRNYYNNSVDVMVVSLSCAVDLRSVYGGEFKDKQPCLALMPESKDVDSTNGYVRVPSTRTNNLIKLTDIAPTIAARYGAKSLPGATGVALPLTPERVDKALLAKNYVELKDDSGTENNVETIPSYRVDHGNLISFLIAQNQHMIASGKVGVYNTLLMFIFSLLIVRIWYRGFECDLKFFHRVNPHDYSQYFTRFRQLCLFAGCLPIGYLAANSLPWYLSYAYGDENFYGRNDYLDYDDLTKLQILTSAALAIIVGLLLVCLIEQVCRKFLNYASSFIFVAGLNALLWLGDAFSGGYLTRNTPLGVDIVASGRFYGVNYVSFSFGVLGTIIVVVICADWLKEQYDLRVSLLVLGAVGAILVACMASPAMGDNLTDSIILAVTLLVPLLELCKHNLKLNALVASGFALANLVLLALSGALTDEKLNSLKSPFVLNAKHGIWLSLAVLLAIVVVVRLWFKFSPNTQGADVPARYGLLMDTLTVLVLMELALDDQGLLTVFTSLSLLIAFACMLYFESVMPVGVKAKSADSADLEGSQNKALQATFAK</sequence>
<feature type="transmembrane region" description="Helical" evidence="1">
    <location>
        <begin position="773"/>
        <end position="792"/>
    </location>
</feature>
<feature type="transmembrane region" description="Helical" evidence="1">
    <location>
        <begin position="651"/>
        <end position="671"/>
    </location>
</feature>
<comment type="caution">
    <text evidence="2">The sequence shown here is derived from an EMBL/GenBank/DDBJ whole genome shotgun (WGS) entry which is preliminary data.</text>
</comment>
<feature type="transmembrane region" description="Helical" evidence="1">
    <location>
        <begin position="701"/>
        <end position="723"/>
    </location>
</feature>
<feature type="transmembrane region" description="Helical" evidence="1">
    <location>
        <begin position="502"/>
        <end position="527"/>
    </location>
</feature>
<dbReference type="AlphaFoldDB" id="G9PG12"/>
<feature type="transmembrane region" description="Helical" evidence="1">
    <location>
        <begin position="574"/>
        <end position="594"/>
    </location>
</feature>
<reference evidence="2 3" key="1">
    <citation type="submission" date="2011-10" db="EMBL/GenBank/DDBJ databases">
        <title>The Genome Sequence of Actinomyces graevenitzii C83.</title>
        <authorList>
            <consortium name="The Broad Institute Genome Sequencing Platform"/>
            <consortium name="The Broad Institute Genome Sequencing Center for Infectious Disease"/>
            <person name="Earl A."/>
            <person name="Ward D."/>
            <person name="Feldgarden M."/>
            <person name="Gevers D."/>
            <person name="Sibley C.D."/>
            <person name="Field T.R."/>
            <person name="Grinwis M."/>
            <person name="Eshaghurshan C.S."/>
            <person name="Surette M.G."/>
            <person name="Young S.K."/>
            <person name="Zeng Q."/>
            <person name="Gargeya S."/>
            <person name="Fitzgerald M."/>
            <person name="Haas B."/>
            <person name="Abouelleil A."/>
            <person name="Alvarado L."/>
            <person name="Arachchi H.M."/>
            <person name="Berlin A."/>
            <person name="Brown A."/>
            <person name="Chapman S.B."/>
            <person name="Chen Z."/>
            <person name="Dunbar C."/>
            <person name="Freedman E."/>
            <person name="Gearin G."/>
            <person name="Goldberg J."/>
            <person name="Griggs A."/>
            <person name="Gujja S."/>
            <person name="Heiman D."/>
            <person name="Howarth C."/>
            <person name="Larson L."/>
            <person name="Lui A."/>
            <person name="MacDonald P.J.P."/>
            <person name="Montmayeur A."/>
            <person name="Murphy C."/>
            <person name="Neiman D."/>
            <person name="Pearson M."/>
            <person name="Priest M."/>
            <person name="Roberts A."/>
            <person name="Saif S."/>
            <person name="Shea T."/>
            <person name="Shenoy N."/>
            <person name="Sisk P."/>
            <person name="Stolte C."/>
            <person name="Sykes S."/>
            <person name="Wortman J."/>
            <person name="Nusbaum C."/>
            <person name="Birren B."/>
        </authorList>
    </citation>
    <scope>NUCLEOTIDE SEQUENCE [LARGE SCALE GENOMIC DNA]</scope>
    <source>
        <strain evidence="2 3">C83</strain>
    </source>
</reference>
<dbReference type="PATRIC" id="fig|435830.3.peg.1225"/>
<evidence type="ECO:0000313" key="3">
    <source>
        <dbReference type="Proteomes" id="UP000003822"/>
    </source>
</evidence>
<protein>
    <submittedName>
        <fullName evidence="2">Uncharacterized protein</fullName>
    </submittedName>
</protein>
<feature type="transmembrane region" description="Helical" evidence="1">
    <location>
        <begin position="547"/>
        <end position="567"/>
    </location>
</feature>
<proteinExistence type="predicted"/>
<feature type="transmembrane region" description="Helical" evidence="1">
    <location>
        <begin position="623"/>
        <end position="644"/>
    </location>
</feature>
<keyword evidence="1" id="KW-0472">Membrane</keyword>
<evidence type="ECO:0000256" key="1">
    <source>
        <dbReference type="SAM" id="Phobius"/>
    </source>
</evidence>
<gene>
    <name evidence="2" type="ORF">HMPREF0045_01268</name>
</gene>
<accession>G9PG12</accession>
<dbReference type="Proteomes" id="UP000003822">
    <property type="component" value="Unassembled WGS sequence"/>
</dbReference>
<feature type="transmembrane region" description="Helical" evidence="1">
    <location>
        <begin position="454"/>
        <end position="474"/>
    </location>
</feature>
<feature type="transmembrane region" description="Helical" evidence="1">
    <location>
        <begin position="798"/>
        <end position="817"/>
    </location>
</feature>
<keyword evidence="3" id="KW-1185">Reference proteome</keyword>
<feature type="transmembrane region" description="Helical" evidence="1">
    <location>
        <begin position="743"/>
        <end position="761"/>
    </location>
</feature>
<dbReference type="HOGENOM" id="CLU_343120_0_0_11"/>
<keyword evidence="1" id="KW-0812">Transmembrane</keyword>
<name>G9PG12_9ACTO</name>
<dbReference type="STRING" id="435830.HMPREF0045_01268"/>
<dbReference type="EMBL" id="ACRN01000008">
    <property type="protein sequence ID" value="EHM88157.1"/>
    <property type="molecule type" value="Genomic_DNA"/>
</dbReference>
<feature type="transmembrane region" description="Helical" evidence="1">
    <location>
        <begin position="677"/>
        <end position="694"/>
    </location>
</feature>
<evidence type="ECO:0000313" key="2">
    <source>
        <dbReference type="EMBL" id="EHM88157.1"/>
    </source>
</evidence>
<organism evidence="2 3">
    <name type="scientific">Actinomyces graevenitzii C83</name>
    <dbReference type="NCBI Taxonomy" id="435830"/>
    <lineage>
        <taxon>Bacteria</taxon>
        <taxon>Bacillati</taxon>
        <taxon>Actinomycetota</taxon>
        <taxon>Actinomycetes</taxon>
        <taxon>Actinomycetales</taxon>
        <taxon>Actinomycetaceae</taxon>
        <taxon>Actinomyces</taxon>
    </lineage>
</organism>
<keyword evidence="1" id="KW-1133">Transmembrane helix</keyword>